<organism evidence="9 10">
    <name type="scientific">Posidoniimonas polymericola</name>
    <dbReference type="NCBI Taxonomy" id="2528002"/>
    <lineage>
        <taxon>Bacteria</taxon>
        <taxon>Pseudomonadati</taxon>
        <taxon>Planctomycetota</taxon>
        <taxon>Planctomycetia</taxon>
        <taxon>Pirellulales</taxon>
        <taxon>Lacipirellulaceae</taxon>
        <taxon>Posidoniimonas</taxon>
    </lineage>
</organism>
<dbReference type="GO" id="GO:0015031">
    <property type="term" value="P:protein transport"/>
    <property type="evidence" value="ECO:0007669"/>
    <property type="project" value="UniProtKB-KW"/>
</dbReference>
<dbReference type="Pfam" id="PF02472">
    <property type="entry name" value="ExbD"/>
    <property type="match status" value="1"/>
</dbReference>
<evidence type="ECO:0000313" key="10">
    <source>
        <dbReference type="Proteomes" id="UP000318478"/>
    </source>
</evidence>
<dbReference type="PANTHER" id="PTHR30558">
    <property type="entry name" value="EXBD MEMBRANE COMPONENT OF PMF-DRIVEN MACROMOLECULE IMPORT SYSTEM"/>
    <property type="match status" value="1"/>
</dbReference>
<gene>
    <name evidence="9" type="primary">exbD_1</name>
    <name evidence="9" type="ORF">Pla123a_40920</name>
</gene>
<evidence type="ECO:0000256" key="3">
    <source>
        <dbReference type="ARBA" id="ARBA00022475"/>
    </source>
</evidence>
<evidence type="ECO:0000313" key="9">
    <source>
        <dbReference type="EMBL" id="TWT72793.1"/>
    </source>
</evidence>
<evidence type="ECO:0000256" key="1">
    <source>
        <dbReference type="ARBA" id="ARBA00004162"/>
    </source>
</evidence>
<comment type="similarity">
    <text evidence="2 7">Belongs to the ExbD/TolR family.</text>
</comment>
<reference evidence="9 10" key="1">
    <citation type="submission" date="2019-02" db="EMBL/GenBank/DDBJ databases">
        <title>Deep-cultivation of Planctomycetes and their phenomic and genomic characterization uncovers novel biology.</title>
        <authorList>
            <person name="Wiegand S."/>
            <person name="Jogler M."/>
            <person name="Boedeker C."/>
            <person name="Pinto D."/>
            <person name="Vollmers J."/>
            <person name="Rivas-Marin E."/>
            <person name="Kohn T."/>
            <person name="Peeters S.H."/>
            <person name="Heuer A."/>
            <person name="Rast P."/>
            <person name="Oberbeckmann S."/>
            <person name="Bunk B."/>
            <person name="Jeske O."/>
            <person name="Meyerdierks A."/>
            <person name="Storesund J.E."/>
            <person name="Kallscheuer N."/>
            <person name="Luecker S."/>
            <person name="Lage O.M."/>
            <person name="Pohl T."/>
            <person name="Merkel B.J."/>
            <person name="Hornburger P."/>
            <person name="Mueller R.-W."/>
            <person name="Bruemmer F."/>
            <person name="Labrenz M."/>
            <person name="Spormann A.M."/>
            <person name="Op Den Camp H."/>
            <person name="Overmann J."/>
            <person name="Amann R."/>
            <person name="Jetten M.S.M."/>
            <person name="Mascher T."/>
            <person name="Medema M.H."/>
            <person name="Devos D.P."/>
            <person name="Kaster A.-K."/>
            <person name="Ovreas L."/>
            <person name="Rohde M."/>
            <person name="Galperin M.Y."/>
            <person name="Jogler C."/>
        </authorList>
    </citation>
    <scope>NUCLEOTIDE SEQUENCE [LARGE SCALE GENOMIC DNA]</scope>
    <source>
        <strain evidence="9 10">Pla123a</strain>
    </source>
</reference>
<protein>
    <submittedName>
        <fullName evidence="9">Biopolymer transport protein ExbD</fullName>
    </submittedName>
</protein>
<comment type="caution">
    <text evidence="9">The sequence shown here is derived from an EMBL/GenBank/DDBJ whole genome shotgun (WGS) entry which is preliminary data.</text>
</comment>
<accession>A0A5C5YDC6</accession>
<dbReference type="GO" id="GO:0022857">
    <property type="term" value="F:transmembrane transporter activity"/>
    <property type="evidence" value="ECO:0007669"/>
    <property type="project" value="InterPro"/>
</dbReference>
<dbReference type="OrthoDB" id="276842at2"/>
<keyword evidence="5 8" id="KW-1133">Transmembrane helix</keyword>
<name>A0A5C5YDC6_9BACT</name>
<dbReference type="RefSeq" id="WP_146590393.1">
    <property type="nucleotide sequence ID" value="NZ_SJPO01000011.1"/>
</dbReference>
<sequence>MAVKLNKGLSAGALSMTPLIDVVFLLLIFFLVASRFEQEERQMDVTLPQAAEAAPTVFPGQEVFVTVTPDGTYYIAGEKLSANMLRTRLKALYQANPGKQKVTIRADSQSNSGALVTVLDACNQANIRNYSIATE</sequence>
<keyword evidence="7" id="KW-0653">Protein transport</keyword>
<dbReference type="GO" id="GO:0005886">
    <property type="term" value="C:plasma membrane"/>
    <property type="evidence" value="ECO:0007669"/>
    <property type="project" value="UniProtKB-SubCell"/>
</dbReference>
<dbReference type="Proteomes" id="UP000318478">
    <property type="component" value="Unassembled WGS sequence"/>
</dbReference>
<dbReference type="InterPro" id="IPR003400">
    <property type="entry name" value="ExbD"/>
</dbReference>
<comment type="subcellular location">
    <subcellularLocation>
        <location evidence="1">Cell membrane</location>
        <topology evidence="1">Single-pass membrane protein</topology>
    </subcellularLocation>
    <subcellularLocation>
        <location evidence="7">Cell membrane</location>
        <topology evidence="7">Single-pass type II membrane protein</topology>
    </subcellularLocation>
</comment>
<dbReference type="AlphaFoldDB" id="A0A5C5YDC6"/>
<keyword evidence="7" id="KW-0813">Transport</keyword>
<evidence type="ECO:0000256" key="2">
    <source>
        <dbReference type="ARBA" id="ARBA00005811"/>
    </source>
</evidence>
<proteinExistence type="inferred from homology"/>
<evidence type="ECO:0000256" key="5">
    <source>
        <dbReference type="ARBA" id="ARBA00022989"/>
    </source>
</evidence>
<evidence type="ECO:0000256" key="8">
    <source>
        <dbReference type="SAM" id="Phobius"/>
    </source>
</evidence>
<feature type="transmembrane region" description="Helical" evidence="8">
    <location>
        <begin position="12"/>
        <end position="33"/>
    </location>
</feature>
<dbReference type="Gene3D" id="3.30.420.270">
    <property type="match status" value="1"/>
</dbReference>
<keyword evidence="4 7" id="KW-0812">Transmembrane</keyword>
<evidence type="ECO:0000256" key="7">
    <source>
        <dbReference type="RuleBase" id="RU003879"/>
    </source>
</evidence>
<dbReference type="EMBL" id="SJPO01000011">
    <property type="protein sequence ID" value="TWT72793.1"/>
    <property type="molecule type" value="Genomic_DNA"/>
</dbReference>
<dbReference type="PANTHER" id="PTHR30558:SF3">
    <property type="entry name" value="BIOPOLYMER TRANSPORT PROTEIN EXBD-RELATED"/>
    <property type="match status" value="1"/>
</dbReference>
<evidence type="ECO:0000256" key="6">
    <source>
        <dbReference type="ARBA" id="ARBA00023136"/>
    </source>
</evidence>
<keyword evidence="6 8" id="KW-0472">Membrane</keyword>
<evidence type="ECO:0000256" key="4">
    <source>
        <dbReference type="ARBA" id="ARBA00022692"/>
    </source>
</evidence>
<keyword evidence="10" id="KW-1185">Reference proteome</keyword>
<keyword evidence="3" id="KW-1003">Cell membrane</keyword>